<keyword evidence="3 5" id="KW-0808">Transferase</keyword>
<dbReference type="SUPFAM" id="SSF53335">
    <property type="entry name" value="S-adenosyl-L-methionine-dependent methyltransferases"/>
    <property type="match status" value="1"/>
</dbReference>
<keyword evidence="2 4" id="KW-0489">Methyltransferase</keyword>
<evidence type="ECO:0000313" key="6">
    <source>
        <dbReference type="Proteomes" id="UP000321820"/>
    </source>
</evidence>
<reference evidence="5 6" key="1">
    <citation type="submission" date="2019-08" db="EMBL/GenBank/DDBJ databases">
        <title>Complete genome sequence of Terriglobus albidus strain ORNL.</title>
        <authorList>
            <person name="Podar M."/>
        </authorList>
    </citation>
    <scope>NUCLEOTIDE SEQUENCE [LARGE SCALE GENOMIC DNA]</scope>
    <source>
        <strain evidence="5 6">ORNL</strain>
    </source>
</reference>
<dbReference type="Pfam" id="PF04072">
    <property type="entry name" value="LCM"/>
    <property type="match status" value="1"/>
</dbReference>
<organism evidence="5 6">
    <name type="scientific">Terriglobus albidus</name>
    <dbReference type="NCBI Taxonomy" id="1592106"/>
    <lineage>
        <taxon>Bacteria</taxon>
        <taxon>Pseudomonadati</taxon>
        <taxon>Acidobacteriota</taxon>
        <taxon>Terriglobia</taxon>
        <taxon>Terriglobales</taxon>
        <taxon>Acidobacteriaceae</taxon>
        <taxon>Terriglobus</taxon>
    </lineage>
</organism>
<dbReference type="PANTHER" id="PTHR43619:SF2">
    <property type="entry name" value="S-ADENOSYL-L-METHIONINE-DEPENDENT METHYLTRANSFERASES SUPERFAMILY PROTEIN"/>
    <property type="match status" value="1"/>
</dbReference>
<evidence type="ECO:0000256" key="2">
    <source>
        <dbReference type="ARBA" id="ARBA00022603"/>
    </source>
</evidence>
<dbReference type="GO" id="GO:0008168">
    <property type="term" value="F:methyltransferase activity"/>
    <property type="evidence" value="ECO:0007669"/>
    <property type="project" value="UniProtKB-UniRule"/>
</dbReference>
<dbReference type="PANTHER" id="PTHR43619">
    <property type="entry name" value="S-ADENOSYL-L-METHIONINE-DEPENDENT METHYLTRANSFERASE YKTD-RELATED"/>
    <property type="match status" value="1"/>
</dbReference>
<dbReference type="RefSeq" id="WP_147650373.1">
    <property type="nucleotide sequence ID" value="NZ_CP042806.1"/>
</dbReference>
<comment type="function">
    <text evidence="4">Exhibits S-adenosyl-L-methionine-dependent methyltransferase activity.</text>
</comment>
<dbReference type="GO" id="GO:0032259">
    <property type="term" value="P:methylation"/>
    <property type="evidence" value="ECO:0007669"/>
    <property type="project" value="UniProtKB-KW"/>
</dbReference>
<dbReference type="NCBIfam" id="TIGR00027">
    <property type="entry name" value="mthyl_TIGR00027"/>
    <property type="match status" value="1"/>
</dbReference>
<dbReference type="InterPro" id="IPR011610">
    <property type="entry name" value="SAM_mthyl_Trfase_ML2640-like"/>
</dbReference>
<keyword evidence="6" id="KW-1185">Reference proteome</keyword>
<evidence type="ECO:0000256" key="4">
    <source>
        <dbReference type="RuleBase" id="RU362030"/>
    </source>
</evidence>
<proteinExistence type="inferred from homology"/>
<sequence length="283" mass="31198">MIEGTPSRTALRVAMRRAAHQVFDRPLVLEDPVALRILPQEQRDEVKRTPDGLRKPFSAAIRAFMVVRSRYAEDLLGAAVARGLSQYVLLGAGLDTFAYRNPFSGLRVFEVDFPATQVWKRSLLAEAGVPVPGNACYAPVDFEEHSLAEGLAEAGLDFSQPAFFAWLGVVPYLTERGFSETLRFIAERPAGSGVVFDYSQPREVLPPVEQMMLDSMSARVAQAGEPFQLFFRKEELNSRLTEAGFGKIEDLGGPDLSARYLAGREDGLVLRGSGGRIMSAWRA</sequence>
<dbReference type="EC" id="2.1.1.-" evidence="4"/>
<dbReference type="InterPro" id="IPR007213">
    <property type="entry name" value="Ppm1/Ppm2/Tcmp"/>
</dbReference>
<dbReference type="EMBL" id="CP042806">
    <property type="protein sequence ID" value="QEE31079.1"/>
    <property type="molecule type" value="Genomic_DNA"/>
</dbReference>
<dbReference type="OrthoDB" id="9806164at2"/>
<name>A0A5B9EGY2_9BACT</name>
<evidence type="ECO:0000313" key="5">
    <source>
        <dbReference type="EMBL" id="QEE31079.1"/>
    </source>
</evidence>
<dbReference type="KEGG" id="talb:FTW19_25575"/>
<evidence type="ECO:0000256" key="1">
    <source>
        <dbReference type="ARBA" id="ARBA00008138"/>
    </source>
</evidence>
<keyword evidence="4" id="KW-0949">S-adenosyl-L-methionine</keyword>
<gene>
    <name evidence="5" type="ORF">FTW19_25575</name>
</gene>
<dbReference type="Gene3D" id="3.40.50.150">
    <property type="entry name" value="Vaccinia Virus protein VP39"/>
    <property type="match status" value="1"/>
</dbReference>
<comment type="similarity">
    <text evidence="1 4">Belongs to the UPF0677 family.</text>
</comment>
<dbReference type="Proteomes" id="UP000321820">
    <property type="component" value="Chromosome"/>
</dbReference>
<protein>
    <recommendedName>
        <fullName evidence="4">S-adenosyl-L-methionine-dependent methyltransferase</fullName>
        <ecNumber evidence="4">2.1.1.-</ecNumber>
    </recommendedName>
</protein>
<dbReference type="InterPro" id="IPR029063">
    <property type="entry name" value="SAM-dependent_MTases_sf"/>
</dbReference>
<evidence type="ECO:0000256" key="3">
    <source>
        <dbReference type="ARBA" id="ARBA00022679"/>
    </source>
</evidence>
<accession>A0A5B9EGY2</accession>
<dbReference type="AlphaFoldDB" id="A0A5B9EGY2"/>